<accession>A0A2R4WPI9</accession>
<protein>
    <submittedName>
        <fullName evidence="1">Uncharacterized protein</fullName>
    </submittedName>
</protein>
<organism evidence="1 2">
    <name type="scientific">Methylobacterium currus</name>
    <dbReference type="NCBI Taxonomy" id="2051553"/>
    <lineage>
        <taxon>Bacteria</taxon>
        <taxon>Pseudomonadati</taxon>
        <taxon>Pseudomonadota</taxon>
        <taxon>Alphaproteobacteria</taxon>
        <taxon>Hyphomicrobiales</taxon>
        <taxon>Methylobacteriaceae</taxon>
        <taxon>Methylobacterium</taxon>
    </lineage>
</organism>
<evidence type="ECO:0000313" key="1">
    <source>
        <dbReference type="EMBL" id="AWB23476.1"/>
    </source>
</evidence>
<name>A0A2R4WPI9_9HYPH</name>
<evidence type="ECO:0000313" key="2">
    <source>
        <dbReference type="Proteomes" id="UP000244755"/>
    </source>
</evidence>
<dbReference type="AlphaFoldDB" id="A0A2R4WPI9"/>
<keyword evidence="2" id="KW-1185">Reference proteome</keyword>
<dbReference type="Proteomes" id="UP000244755">
    <property type="component" value="Chromosome 1"/>
</dbReference>
<dbReference type="EMBL" id="CP028843">
    <property type="protein sequence ID" value="AWB23476.1"/>
    <property type="molecule type" value="Genomic_DNA"/>
</dbReference>
<sequence>MMVACLAAWAQLHAGRAEAQAVAVQQTSARNYVYVIQERNPFYSRSSTLTATTGRTTVTEIVAIGPDPAPLSIRQTGVANRATVYQLGAAPNLDIRQQGAVNAVRNQQTAMP</sequence>
<proteinExistence type="predicted"/>
<dbReference type="KEGG" id="mee:DA075_23395"/>
<gene>
    <name evidence="1" type="ORF">DA075_23395</name>
</gene>
<reference evidence="1 2" key="1">
    <citation type="submission" date="2018-04" db="EMBL/GenBank/DDBJ databases">
        <title>Methylobacterium sp. PR1016A genome.</title>
        <authorList>
            <person name="Park W."/>
        </authorList>
    </citation>
    <scope>NUCLEOTIDE SEQUENCE [LARGE SCALE GENOMIC DNA]</scope>
    <source>
        <strain evidence="1 2">PR1016A</strain>
    </source>
</reference>